<proteinExistence type="inferred from homology"/>
<organism evidence="8 9">
    <name type="scientific">Coemansia javaensis</name>
    <dbReference type="NCBI Taxonomy" id="2761396"/>
    <lineage>
        <taxon>Eukaryota</taxon>
        <taxon>Fungi</taxon>
        <taxon>Fungi incertae sedis</taxon>
        <taxon>Zoopagomycota</taxon>
        <taxon>Kickxellomycotina</taxon>
        <taxon>Kickxellomycetes</taxon>
        <taxon>Kickxellales</taxon>
        <taxon>Kickxellaceae</taxon>
        <taxon>Coemansia</taxon>
    </lineage>
</organism>
<dbReference type="AlphaFoldDB" id="A0A9W8HIE3"/>
<reference evidence="8" key="1">
    <citation type="submission" date="2022-07" db="EMBL/GenBank/DDBJ databases">
        <title>Phylogenomic reconstructions and comparative analyses of Kickxellomycotina fungi.</title>
        <authorList>
            <person name="Reynolds N.K."/>
            <person name="Stajich J.E."/>
            <person name="Barry K."/>
            <person name="Grigoriev I.V."/>
            <person name="Crous P."/>
            <person name="Smith M.E."/>
        </authorList>
    </citation>
    <scope>NUCLEOTIDE SEQUENCE</scope>
    <source>
        <strain evidence="8">NBRC 105414</strain>
    </source>
</reference>
<dbReference type="GO" id="GO:0016020">
    <property type="term" value="C:membrane"/>
    <property type="evidence" value="ECO:0007669"/>
    <property type="project" value="UniProtKB-SubCell"/>
</dbReference>
<dbReference type="Pfam" id="PF03006">
    <property type="entry name" value="HlyIII"/>
    <property type="match status" value="1"/>
</dbReference>
<evidence type="ECO:0000256" key="6">
    <source>
        <dbReference type="PIRSR" id="PIRSR604254-1"/>
    </source>
</evidence>
<sequence>MPAPVSAAEPDPERALLADDAKAERRHLAWDELPAWMRDNQFILSGYRRPTNSFRKCFASWLYVHNETGNIMTHLGGALAFVVLSFMAARGLLLEFPTVDWRDVTTVYTFLVGAATCMALSTLFHTVSCHSHAVQRVYSKCDYIGIVSLIVGSCVPMFCYMFYCHPRLKMFYLALITGLGVLTAYVTVSPRFGTPDYRPLRAVTFVSLGLSGIIPTIHSMLLFGWEYTLNAVQFRYMLMMGATYIAGAFIYGTRVPERWWPGRFDYWLHSHQIFHVFVLVAAGFHYIGVIRALRWTHTVGLGLCSA</sequence>
<protein>
    <submittedName>
        <fullName evidence="8">Uncharacterized protein</fullName>
    </submittedName>
</protein>
<feature type="transmembrane region" description="Helical" evidence="7">
    <location>
        <begin position="200"/>
        <end position="224"/>
    </location>
</feature>
<comment type="subcellular location">
    <subcellularLocation>
        <location evidence="1">Membrane</location>
        <topology evidence="1">Multi-pass membrane protein</topology>
    </subcellularLocation>
</comment>
<feature type="transmembrane region" description="Helical" evidence="7">
    <location>
        <begin position="71"/>
        <end position="93"/>
    </location>
</feature>
<keyword evidence="6" id="KW-0862">Zinc</keyword>
<dbReference type="PANTHER" id="PTHR20855">
    <property type="entry name" value="ADIPOR/PROGESTIN RECEPTOR-RELATED"/>
    <property type="match status" value="1"/>
</dbReference>
<name>A0A9W8HIE3_9FUNG</name>
<comment type="similarity">
    <text evidence="2">Belongs to the ADIPOR family.</text>
</comment>
<evidence type="ECO:0000313" key="9">
    <source>
        <dbReference type="Proteomes" id="UP001140217"/>
    </source>
</evidence>
<gene>
    <name evidence="8" type="ORF">H4R18_000305</name>
</gene>
<feature type="transmembrane region" description="Helical" evidence="7">
    <location>
        <begin position="144"/>
        <end position="163"/>
    </location>
</feature>
<evidence type="ECO:0000256" key="1">
    <source>
        <dbReference type="ARBA" id="ARBA00004141"/>
    </source>
</evidence>
<evidence type="ECO:0000256" key="2">
    <source>
        <dbReference type="ARBA" id="ARBA00007018"/>
    </source>
</evidence>
<dbReference type="GO" id="GO:0038023">
    <property type="term" value="F:signaling receptor activity"/>
    <property type="evidence" value="ECO:0007669"/>
    <property type="project" value="TreeGrafter"/>
</dbReference>
<evidence type="ECO:0000256" key="5">
    <source>
        <dbReference type="ARBA" id="ARBA00023136"/>
    </source>
</evidence>
<evidence type="ECO:0000256" key="4">
    <source>
        <dbReference type="ARBA" id="ARBA00022989"/>
    </source>
</evidence>
<keyword evidence="6" id="KW-0479">Metal-binding</keyword>
<dbReference type="OrthoDB" id="529367at2759"/>
<dbReference type="GO" id="GO:0046872">
    <property type="term" value="F:metal ion binding"/>
    <property type="evidence" value="ECO:0007669"/>
    <property type="project" value="UniProtKB-KW"/>
</dbReference>
<dbReference type="EMBL" id="JANBUL010000007">
    <property type="protein sequence ID" value="KAJ2785759.1"/>
    <property type="molecule type" value="Genomic_DNA"/>
</dbReference>
<keyword evidence="3 7" id="KW-0812">Transmembrane</keyword>
<accession>A0A9W8HIE3</accession>
<feature type="binding site" evidence="6">
    <location>
        <position position="271"/>
    </location>
    <ligand>
        <name>Zn(2+)</name>
        <dbReference type="ChEBI" id="CHEBI:29105"/>
    </ligand>
</feature>
<keyword evidence="9" id="KW-1185">Reference proteome</keyword>
<feature type="binding site" evidence="6">
    <location>
        <position position="125"/>
    </location>
    <ligand>
        <name>Zn(2+)</name>
        <dbReference type="ChEBI" id="CHEBI:29105"/>
    </ligand>
</feature>
<feature type="transmembrane region" description="Helical" evidence="7">
    <location>
        <begin position="105"/>
        <end position="124"/>
    </location>
</feature>
<evidence type="ECO:0000256" key="3">
    <source>
        <dbReference type="ARBA" id="ARBA00022692"/>
    </source>
</evidence>
<feature type="transmembrane region" description="Helical" evidence="7">
    <location>
        <begin position="170"/>
        <end position="188"/>
    </location>
</feature>
<dbReference type="InterPro" id="IPR004254">
    <property type="entry name" value="AdipoR/HlyIII-related"/>
</dbReference>
<evidence type="ECO:0000313" key="8">
    <source>
        <dbReference type="EMBL" id="KAJ2785759.1"/>
    </source>
</evidence>
<evidence type="ECO:0000256" key="7">
    <source>
        <dbReference type="SAM" id="Phobius"/>
    </source>
</evidence>
<feature type="binding site" evidence="6">
    <location>
        <position position="275"/>
    </location>
    <ligand>
        <name>Zn(2+)</name>
        <dbReference type="ChEBI" id="CHEBI:29105"/>
    </ligand>
</feature>
<dbReference type="Proteomes" id="UP001140217">
    <property type="component" value="Unassembled WGS sequence"/>
</dbReference>
<dbReference type="PANTHER" id="PTHR20855:SF52">
    <property type="entry name" value="ADIPONECTIN RECEPTOR PROTEIN"/>
    <property type="match status" value="1"/>
</dbReference>
<feature type="transmembrane region" description="Helical" evidence="7">
    <location>
        <begin position="236"/>
        <end position="253"/>
    </location>
</feature>
<keyword evidence="4 7" id="KW-1133">Transmembrane helix</keyword>
<keyword evidence="5 7" id="KW-0472">Membrane</keyword>
<dbReference type="GO" id="GO:0006882">
    <property type="term" value="P:intracellular zinc ion homeostasis"/>
    <property type="evidence" value="ECO:0007669"/>
    <property type="project" value="TreeGrafter"/>
</dbReference>
<comment type="caution">
    <text evidence="8">The sequence shown here is derived from an EMBL/GenBank/DDBJ whole genome shotgun (WGS) entry which is preliminary data.</text>
</comment>
<feature type="transmembrane region" description="Helical" evidence="7">
    <location>
        <begin position="273"/>
        <end position="293"/>
    </location>
</feature>